<organism evidence="1">
    <name type="scientific">Culex pipiens</name>
    <name type="common">House mosquito</name>
    <dbReference type="NCBI Taxonomy" id="7175"/>
    <lineage>
        <taxon>Eukaryota</taxon>
        <taxon>Metazoa</taxon>
        <taxon>Ecdysozoa</taxon>
        <taxon>Arthropoda</taxon>
        <taxon>Hexapoda</taxon>
        <taxon>Insecta</taxon>
        <taxon>Pterygota</taxon>
        <taxon>Neoptera</taxon>
        <taxon>Endopterygota</taxon>
        <taxon>Diptera</taxon>
        <taxon>Nematocera</taxon>
        <taxon>Culicoidea</taxon>
        <taxon>Culicidae</taxon>
        <taxon>Culicinae</taxon>
        <taxon>Culicini</taxon>
        <taxon>Culex</taxon>
        <taxon>Culex</taxon>
    </lineage>
</organism>
<accession>A0A8D8IRU7</accession>
<sequence length="103" mass="10915">MHFLSAGLFLGARQLLHRLALLEVDPHAVLVSVGRSSLTPDGFLLITDPPYCSRLMIDVFLLASGSGLFLGGPQLRSATPEVDLQDPLGTAHIFSCSPSSRAG</sequence>
<dbReference type="EMBL" id="HBUE01151367">
    <property type="protein sequence ID" value="CAG6505408.1"/>
    <property type="molecule type" value="Transcribed_RNA"/>
</dbReference>
<reference evidence="1" key="1">
    <citation type="submission" date="2021-05" db="EMBL/GenBank/DDBJ databases">
        <authorList>
            <person name="Alioto T."/>
            <person name="Alioto T."/>
            <person name="Gomez Garrido J."/>
        </authorList>
    </citation>
    <scope>NUCLEOTIDE SEQUENCE</scope>
</reference>
<dbReference type="AlphaFoldDB" id="A0A8D8IRU7"/>
<evidence type="ECO:0000313" key="1">
    <source>
        <dbReference type="EMBL" id="CAG6556707.1"/>
    </source>
</evidence>
<protein>
    <submittedName>
        <fullName evidence="1">(northern house mosquito) hypothetical protein</fullName>
    </submittedName>
</protein>
<dbReference type="EMBL" id="HBUE01256368">
    <property type="protein sequence ID" value="CAG6556707.1"/>
    <property type="molecule type" value="Transcribed_RNA"/>
</dbReference>
<name>A0A8D8IRU7_CULPI</name>
<proteinExistence type="predicted"/>